<dbReference type="SMART" id="SM00526">
    <property type="entry name" value="H15"/>
    <property type="match status" value="1"/>
</dbReference>
<evidence type="ECO:0000256" key="3">
    <source>
        <dbReference type="ARBA" id="ARBA00023242"/>
    </source>
</evidence>
<dbReference type="PANTHER" id="PTHR11467">
    <property type="entry name" value="HISTONE H1"/>
    <property type="match status" value="1"/>
</dbReference>
<proteinExistence type="predicted"/>
<dbReference type="AlphaFoldDB" id="A0A2P2LX10"/>
<dbReference type="GO" id="GO:0005730">
    <property type="term" value="C:nucleolus"/>
    <property type="evidence" value="ECO:0007669"/>
    <property type="project" value="TreeGrafter"/>
</dbReference>
<reference evidence="6" key="1">
    <citation type="submission" date="2018-02" db="EMBL/GenBank/DDBJ databases">
        <title>Rhizophora mucronata_Transcriptome.</title>
        <authorList>
            <person name="Meera S.P."/>
            <person name="Sreeshan A."/>
            <person name="Augustine A."/>
        </authorList>
    </citation>
    <scope>NUCLEOTIDE SEQUENCE</scope>
    <source>
        <tissue evidence="6">Leaf</tissue>
    </source>
</reference>
<dbReference type="InterPro" id="IPR036390">
    <property type="entry name" value="WH_DNA-bd_sf"/>
</dbReference>
<feature type="domain" description="H15" evidence="5">
    <location>
        <begin position="1"/>
        <end position="63"/>
    </location>
</feature>
<evidence type="ECO:0000256" key="4">
    <source>
        <dbReference type="SAM" id="MobiDB-lite"/>
    </source>
</evidence>
<dbReference type="Pfam" id="PF00538">
    <property type="entry name" value="Linker_histone"/>
    <property type="match status" value="1"/>
</dbReference>
<dbReference type="GO" id="GO:0003690">
    <property type="term" value="F:double-stranded DNA binding"/>
    <property type="evidence" value="ECO:0007669"/>
    <property type="project" value="TreeGrafter"/>
</dbReference>
<dbReference type="EMBL" id="GGEC01042018">
    <property type="protein sequence ID" value="MBX22502.1"/>
    <property type="molecule type" value="Transcribed_RNA"/>
</dbReference>
<dbReference type="FunFam" id="1.10.10.10:FF:000637">
    <property type="entry name" value="Histone H1.2"/>
    <property type="match status" value="1"/>
</dbReference>
<dbReference type="GO" id="GO:0000786">
    <property type="term" value="C:nucleosome"/>
    <property type="evidence" value="ECO:0007669"/>
    <property type="project" value="InterPro"/>
</dbReference>
<dbReference type="PROSITE" id="PS51504">
    <property type="entry name" value="H15"/>
    <property type="match status" value="1"/>
</dbReference>
<dbReference type="SMART" id="SM00384">
    <property type="entry name" value="AT_hook"/>
    <property type="match status" value="8"/>
</dbReference>
<dbReference type="GO" id="GO:0006334">
    <property type="term" value="P:nucleosome assembly"/>
    <property type="evidence" value="ECO:0007669"/>
    <property type="project" value="InterPro"/>
</dbReference>
<dbReference type="GO" id="GO:0045910">
    <property type="term" value="P:negative regulation of DNA recombination"/>
    <property type="evidence" value="ECO:0007669"/>
    <property type="project" value="TreeGrafter"/>
</dbReference>
<accession>A0A2P2LX10</accession>
<feature type="region of interest" description="Disordered" evidence="4">
    <location>
        <begin position="183"/>
        <end position="249"/>
    </location>
</feature>
<dbReference type="InterPro" id="IPR017956">
    <property type="entry name" value="AT_hook_DNA-bd_motif"/>
</dbReference>
<evidence type="ECO:0000256" key="1">
    <source>
        <dbReference type="ARBA" id="ARBA00004123"/>
    </source>
</evidence>
<evidence type="ECO:0000313" key="6">
    <source>
        <dbReference type="EMBL" id="MBX22502.1"/>
    </source>
</evidence>
<dbReference type="GO" id="GO:0030261">
    <property type="term" value="P:chromosome condensation"/>
    <property type="evidence" value="ECO:0007669"/>
    <property type="project" value="TreeGrafter"/>
</dbReference>
<dbReference type="PRINTS" id="PR00929">
    <property type="entry name" value="ATHOOK"/>
</dbReference>
<dbReference type="CDD" id="cd00073">
    <property type="entry name" value="H15"/>
    <property type="match status" value="1"/>
</dbReference>
<sequence length="402" mass="41933">MIYAAIGALKERDGSSKRAIAKYIEKAYTGLPSTHSALLTYHLKRLKNNGLLVLVKKSYKLPGSDFPASTNNVNNVDGYAQSQPLAAAGADSPPSAKRGRGRPPKPKPNGQAVHAAAQQLPFSAPFLDSVEEVNSATRPLFVPSTQAAMQSMPGDQLELQPATQANSSAQPVLVALGLADEQPNVAKRGPGRPKKLVAQGAAVVGRGRSPKSGLAAPKKNPGRPRKPKSVSSRNGIKRGPGRPPKAQPLSVAVTYASGGTVIGVPRPRGRPRKTAGAASGVGAMLLPAKRSGRPPKFGGIKKPKKSSGRPVGRPKKNGNASWGAAEVPEPRLQALTEANADLKGKLEFFQSRVGQAVGALKPLLTSETAISAIAAIQELEGLTAMDINAPFREEPPPLQNQG</sequence>
<dbReference type="PANTHER" id="PTHR11467:SF29">
    <property type="entry name" value="OS03G0711600 PROTEIN"/>
    <property type="match status" value="1"/>
</dbReference>
<feature type="compositionally biased region" description="Basic residues" evidence="4">
    <location>
        <begin position="299"/>
        <end position="316"/>
    </location>
</feature>
<organism evidence="6">
    <name type="scientific">Rhizophora mucronata</name>
    <name type="common">Asiatic mangrove</name>
    <dbReference type="NCBI Taxonomy" id="61149"/>
    <lineage>
        <taxon>Eukaryota</taxon>
        <taxon>Viridiplantae</taxon>
        <taxon>Streptophyta</taxon>
        <taxon>Embryophyta</taxon>
        <taxon>Tracheophyta</taxon>
        <taxon>Spermatophyta</taxon>
        <taxon>Magnoliopsida</taxon>
        <taxon>eudicotyledons</taxon>
        <taxon>Gunneridae</taxon>
        <taxon>Pentapetalae</taxon>
        <taxon>rosids</taxon>
        <taxon>fabids</taxon>
        <taxon>Malpighiales</taxon>
        <taxon>Rhizophoraceae</taxon>
        <taxon>Rhizophora</taxon>
    </lineage>
</organism>
<comment type="subcellular location">
    <subcellularLocation>
        <location evidence="1">Nucleus</location>
    </subcellularLocation>
</comment>
<feature type="region of interest" description="Disordered" evidence="4">
    <location>
        <begin position="85"/>
        <end position="114"/>
    </location>
</feature>
<evidence type="ECO:0000259" key="5">
    <source>
        <dbReference type="PROSITE" id="PS51504"/>
    </source>
</evidence>
<dbReference type="InterPro" id="IPR036388">
    <property type="entry name" value="WH-like_DNA-bd_sf"/>
</dbReference>
<dbReference type="GO" id="GO:0031492">
    <property type="term" value="F:nucleosomal DNA binding"/>
    <property type="evidence" value="ECO:0007669"/>
    <property type="project" value="TreeGrafter"/>
</dbReference>
<name>A0A2P2LX10_RHIMU</name>
<protein>
    <submittedName>
        <fullName evidence="6">Uncharacterized protein MANES_09G031800</fullName>
    </submittedName>
</protein>
<keyword evidence="2" id="KW-0238">DNA-binding</keyword>
<feature type="region of interest" description="Disordered" evidence="4">
    <location>
        <begin position="287"/>
        <end position="323"/>
    </location>
</feature>
<dbReference type="SUPFAM" id="SSF46785">
    <property type="entry name" value="Winged helix' DNA-binding domain"/>
    <property type="match status" value="1"/>
</dbReference>
<dbReference type="Gene3D" id="1.10.10.10">
    <property type="entry name" value="Winged helix-like DNA-binding domain superfamily/Winged helix DNA-binding domain"/>
    <property type="match status" value="1"/>
</dbReference>
<keyword evidence="3" id="KW-0539">Nucleus</keyword>
<evidence type="ECO:0000256" key="2">
    <source>
        <dbReference type="ARBA" id="ARBA00023125"/>
    </source>
</evidence>
<dbReference type="InterPro" id="IPR005818">
    <property type="entry name" value="Histone_H1/H5_H15"/>
</dbReference>